<accession>A0AAX3FLL4</accession>
<sequence>MSKQLHYQHKSRWKRFKNMNKRRVNQFLLEKRVQNLESKLADKVELAKLNSEQIEDLLKQLERKVGLVVRQNQQLKEQLILLKQKKQKPKKKTQKESLFGLFKELLCGK</sequence>
<feature type="coiled-coil region" evidence="1">
    <location>
        <begin position="44"/>
        <end position="78"/>
    </location>
</feature>
<dbReference type="Proteomes" id="UP000268529">
    <property type="component" value="Chromosome"/>
</dbReference>
<proteinExistence type="predicted"/>
<evidence type="ECO:0000256" key="1">
    <source>
        <dbReference type="SAM" id="Coils"/>
    </source>
</evidence>
<dbReference type="RefSeq" id="WP_039196574.1">
    <property type="nucleotide sequence ID" value="NZ_LR134310.1"/>
</dbReference>
<organism evidence="2 3">
    <name type="scientific">Actinobacillus equuli</name>
    <dbReference type="NCBI Taxonomy" id="718"/>
    <lineage>
        <taxon>Bacteria</taxon>
        <taxon>Pseudomonadati</taxon>
        <taxon>Pseudomonadota</taxon>
        <taxon>Gammaproteobacteria</taxon>
        <taxon>Pasteurellales</taxon>
        <taxon>Pasteurellaceae</taxon>
        <taxon>Actinobacillus</taxon>
    </lineage>
</organism>
<keyword evidence="1" id="KW-0175">Coiled coil</keyword>
<dbReference type="AlphaFoldDB" id="A0AAX3FLL4"/>
<dbReference type="EMBL" id="LR134310">
    <property type="protein sequence ID" value="VEE92962.1"/>
    <property type="molecule type" value="Genomic_DNA"/>
</dbReference>
<protein>
    <submittedName>
        <fullName evidence="2">Uncharacterized protein</fullName>
    </submittedName>
</protein>
<evidence type="ECO:0000313" key="3">
    <source>
        <dbReference type="Proteomes" id="UP000268529"/>
    </source>
</evidence>
<name>A0AAX3FLL4_ACTEU</name>
<dbReference type="GeneID" id="92744709"/>
<evidence type="ECO:0000313" key="2">
    <source>
        <dbReference type="EMBL" id="VEE92962.1"/>
    </source>
</evidence>
<gene>
    <name evidence="2" type="ORF">NCTC8529_02107</name>
</gene>
<reference evidence="2 3" key="1">
    <citation type="submission" date="2018-12" db="EMBL/GenBank/DDBJ databases">
        <authorList>
            <consortium name="Pathogen Informatics"/>
        </authorList>
    </citation>
    <scope>NUCLEOTIDE SEQUENCE [LARGE SCALE GENOMIC DNA]</scope>
    <source>
        <strain evidence="2 3">NCTC8529</strain>
    </source>
</reference>